<evidence type="ECO:0000313" key="1">
    <source>
        <dbReference type="EMBL" id="KPW89205.1"/>
    </source>
</evidence>
<sequence length="108" mass="13005">MTRYRRHPNNLSRKYKVLLDADLKSIEPYRNHREYQRGRTLLVNKALKYATVADKRYAWSLLRSIPLRYANLTPLPRCKRLLLSYRRARQVRSEINLIQGRNENHRAA</sequence>
<keyword evidence="2" id="KW-1185">Reference proteome</keyword>
<reference evidence="1 2" key="1">
    <citation type="submission" date="2015-09" db="EMBL/GenBank/DDBJ databases">
        <title>Genome announcement of multiple Pseudomonas syringae strains.</title>
        <authorList>
            <person name="Thakur S."/>
            <person name="Wang P.W."/>
            <person name="Gong Y."/>
            <person name="Weir B.S."/>
            <person name="Guttman D.S."/>
        </authorList>
    </citation>
    <scope>NUCLEOTIDE SEQUENCE [LARGE SCALE GENOMIC DNA]</scope>
    <source>
        <strain evidence="1 2">ICMP17001</strain>
    </source>
</reference>
<dbReference type="AlphaFoldDB" id="A0A0P9MX61"/>
<dbReference type="EMBL" id="LJQC01001001">
    <property type="protein sequence ID" value="KPW89205.1"/>
    <property type="molecule type" value="Genomic_DNA"/>
</dbReference>
<evidence type="ECO:0000313" key="2">
    <source>
        <dbReference type="Proteomes" id="UP000051335"/>
    </source>
</evidence>
<protein>
    <submittedName>
        <fullName evidence="1">Uncharacterized protein</fullName>
    </submittedName>
</protein>
<dbReference type="PATRIC" id="fig|317659.3.peg.1053"/>
<gene>
    <name evidence="1" type="ORF">ALO75_200046</name>
</gene>
<dbReference type="Proteomes" id="UP000051335">
    <property type="component" value="Unassembled WGS sequence"/>
</dbReference>
<name>A0A0P9MX61_9PSED</name>
<comment type="caution">
    <text evidence="1">The sequence shown here is derived from an EMBL/GenBank/DDBJ whole genome shotgun (WGS) entry which is preliminary data.</text>
</comment>
<proteinExistence type="predicted"/>
<accession>A0A0P9MX61</accession>
<organism evidence="1 2">
    <name type="scientific">Pseudomonas syringae pv. coryli</name>
    <dbReference type="NCBI Taxonomy" id="317659"/>
    <lineage>
        <taxon>Bacteria</taxon>
        <taxon>Pseudomonadati</taxon>
        <taxon>Pseudomonadota</taxon>
        <taxon>Gammaproteobacteria</taxon>
        <taxon>Pseudomonadales</taxon>
        <taxon>Pseudomonadaceae</taxon>
        <taxon>Pseudomonas</taxon>
    </lineage>
</organism>